<evidence type="ECO:0000256" key="3">
    <source>
        <dbReference type="ARBA" id="ARBA00022679"/>
    </source>
</evidence>
<dbReference type="PANTHER" id="PTHR10492">
    <property type="match status" value="1"/>
</dbReference>
<reference evidence="8" key="1">
    <citation type="submission" date="2023-07" db="EMBL/GenBank/DDBJ databases">
        <authorList>
            <person name="Stuckert A."/>
        </authorList>
    </citation>
    <scope>NUCLEOTIDE SEQUENCE</scope>
</reference>
<comment type="caution">
    <text evidence="8">The sequence shown here is derived from an EMBL/GenBank/DDBJ whole genome shotgun (WGS) entry which is preliminary data.</text>
</comment>
<keyword evidence="3" id="KW-0808">Transferase</keyword>
<keyword evidence="5" id="KW-0234">DNA repair</keyword>
<keyword evidence="5" id="KW-0067">ATP-binding</keyword>
<dbReference type="EC" id="5.6.2.3" evidence="5"/>
<dbReference type="CDD" id="cd02440">
    <property type="entry name" value="AdoMet_MTases"/>
    <property type="match status" value="1"/>
</dbReference>
<feature type="non-terminal residue" evidence="8">
    <location>
        <position position="1"/>
    </location>
</feature>
<dbReference type="InterPro" id="IPR010285">
    <property type="entry name" value="DNA_helicase_pif1-like_DEAD"/>
</dbReference>
<keyword evidence="5" id="KW-0347">Helicase</keyword>
<keyword evidence="5" id="KW-0378">Hydrolase</keyword>
<dbReference type="Pfam" id="PF21530">
    <property type="entry name" value="Pif1_2B_dom"/>
    <property type="match status" value="1"/>
</dbReference>
<evidence type="ECO:0000259" key="7">
    <source>
        <dbReference type="Pfam" id="PF21530"/>
    </source>
</evidence>
<evidence type="ECO:0000259" key="6">
    <source>
        <dbReference type="Pfam" id="PF05970"/>
    </source>
</evidence>
<evidence type="ECO:0000256" key="1">
    <source>
        <dbReference type="ARBA" id="ARBA00009059"/>
    </source>
</evidence>
<keyword evidence="5" id="KW-0227">DNA damage</keyword>
<dbReference type="Pfam" id="PF05891">
    <property type="entry name" value="Methyltransf_PK"/>
    <property type="match status" value="2"/>
</dbReference>
<dbReference type="EMBL" id="CAUEEQ010012325">
    <property type="protein sequence ID" value="CAJ0936430.1"/>
    <property type="molecule type" value="Genomic_DNA"/>
</dbReference>
<organism evidence="8 9">
    <name type="scientific">Ranitomeya imitator</name>
    <name type="common">mimic poison frog</name>
    <dbReference type="NCBI Taxonomy" id="111125"/>
    <lineage>
        <taxon>Eukaryota</taxon>
        <taxon>Metazoa</taxon>
        <taxon>Chordata</taxon>
        <taxon>Craniata</taxon>
        <taxon>Vertebrata</taxon>
        <taxon>Euteleostomi</taxon>
        <taxon>Amphibia</taxon>
        <taxon>Batrachia</taxon>
        <taxon>Anura</taxon>
        <taxon>Neobatrachia</taxon>
        <taxon>Hyloidea</taxon>
        <taxon>Dendrobatidae</taxon>
        <taxon>Dendrobatinae</taxon>
        <taxon>Ranitomeya</taxon>
    </lineage>
</organism>
<accession>A0ABN9LAZ1</accession>
<evidence type="ECO:0000313" key="9">
    <source>
        <dbReference type="Proteomes" id="UP001176940"/>
    </source>
</evidence>
<evidence type="ECO:0000313" key="8">
    <source>
        <dbReference type="EMBL" id="CAJ0936430.1"/>
    </source>
</evidence>
<name>A0ABN9LAZ1_9NEOB</name>
<dbReference type="SUPFAM" id="SSF52540">
    <property type="entry name" value="P-loop containing nucleoside triphosphate hydrolases"/>
    <property type="match status" value="1"/>
</dbReference>
<evidence type="ECO:0000256" key="5">
    <source>
        <dbReference type="RuleBase" id="RU363044"/>
    </source>
</evidence>
<comment type="cofactor">
    <cofactor evidence="5">
        <name>Mg(2+)</name>
        <dbReference type="ChEBI" id="CHEBI:18420"/>
    </cofactor>
</comment>
<dbReference type="InterPro" id="IPR029063">
    <property type="entry name" value="SAM-dependent_MTases_sf"/>
</dbReference>
<dbReference type="Proteomes" id="UP001176940">
    <property type="component" value="Unassembled WGS sequence"/>
</dbReference>
<feature type="domain" description="DNA helicase Pif1-like DEAD-box helicase" evidence="6">
    <location>
        <begin position="2"/>
        <end position="124"/>
    </location>
</feature>
<gene>
    <name evidence="8" type="ORF">RIMI_LOCUS6738431</name>
</gene>
<keyword evidence="5" id="KW-0547">Nucleotide-binding</keyword>
<dbReference type="Gene3D" id="3.40.50.300">
    <property type="entry name" value="P-loop containing nucleotide triphosphate hydrolases"/>
    <property type="match status" value="1"/>
</dbReference>
<evidence type="ECO:0000256" key="4">
    <source>
        <dbReference type="ARBA" id="ARBA00022691"/>
    </source>
</evidence>
<comment type="similarity">
    <text evidence="1">Belongs to the methyltransferase superfamily. NTM1 family.</text>
</comment>
<comment type="catalytic activity">
    <reaction evidence="5">
        <text>ATP + H2O = ADP + phosphate + H(+)</text>
        <dbReference type="Rhea" id="RHEA:13065"/>
        <dbReference type="ChEBI" id="CHEBI:15377"/>
        <dbReference type="ChEBI" id="CHEBI:15378"/>
        <dbReference type="ChEBI" id="CHEBI:30616"/>
        <dbReference type="ChEBI" id="CHEBI:43474"/>
        <dbReference type="ChEBI" id="CHEBI:456216"/>
        <dbReference type="EC" id="5.6.2.3"/>
    </reaction>
</comment>
<dbReference type="Gene3D" id="3.40.50.150">
    <property type="entry name" value="Vaccinia Virus protein VP39"/>
    <property type="match status" value="2"/>
</dbReference>
<dbReference type="SUPFAM" id="SSF53335">
    <property type="entry name" value="S-adenosyl-L-methionine-dependent methyltransferases"/>
    <property type="match status" value="1"/>
</dbReference>
<sequence length="478" mass="53600">IKNTDAAKDLHSTKLFIIDECTMLSKYALHVIDRVLRDVMTTNVAHKEKTPFGGKVIVFGGDFRQCLPVIPHVTRTDVVQSCIKYSQHWQHFTRLPLINNMRSIDPHYSSWLLQLGNGELSNEHNLGDDVIEIPPDMVCTGSLIIEIFGDNLCIDVNDTESINTAVSHAILCPKNEDVEKVNSQVMDLLIGDYTEYISDDSIDPDEADDLDQYPLEFLNSLTPTGMPSHRLKLKIGTIVMLLRNVNTNKGLCNGTRLIVTALHANIILAKVISGSAAGNVVFIPRIDLCPSETGLPFKLRRRQFPIKPAFAMTINKSQGQTLHRVGIYLPEPAFAHGQLTVPHKTSTSCALDCGAGIGRITKRLLLPLFKSVDMVDVTDEFLSKAKSFLGEDGKRIGDYYCCGLQDFLPEANHYYVIWIQWDNMTQEGVIMDEVDSSVCRDLDLVRRLIRQAGLSVLAQERQENFPEEIYHVYSIAMR</sequence>
<evidence type="ECO:0000256" key="2">
    <source>
        <dbReference type="ARBA" id="ARBA00022603"/>
    </source>
</evidence>
<protein>
    <recommendedName>
        <fullName evidence="5">ATP-dependent DNA helicase</fullName>
        <ecNumber evidence="5">5.6.2.3</ecNumber>
    </recommendedName>
</protein>
<keyword evidence="5" id="KW-0233">DNA recombination</keyword>
<dbReference type="InterPro" id="IPR049163">
    <property type="entry name" value="Pif1-like_2B_dom"/>
</dbReference>
<comment type="similarity">
    <text evidence="5">Belongs to the helicase family.</text>
</comment>
<keyword evidence="2" id="KW-0489">Methyltransferase</keyword>
<feature type="domain" description="DNA helicase Pif1-like 2B" evidence="7">
    <location>
        <begin position="216"/>
        <end position="262"/>
    </location>
</feature>
<dbReference type="InterPro" id="IPR008576">
    <property type="entry name" value="MeTrfase_NTM1"/>
</dbReference>
<keyword evidence="4" id="KW-0949">S-adenosyl-L-methionine</keyword>
<dbReference type="InterPro" id="IPR027417">
    <property type="entry name" value="P-loop_NTPase"/>
</dbReference>
<proteinExistence type="inferred from homology"/>
<keyword evidence="9" id="KW-1185">Reference proteome</keyword>
<dbReference type="PANTHER" id="PTHR10492:SF57">
    <property type="entry name" value="ATP-DEPENDENT DNA HELICASE"/>
    <property type="match status" value="1"/>
</dbReference>
<dbReference type="Pfam" id="PF05970">
    <property type="entry name" value="PIF1"/>
    <property type="match status" value="1"/>
</dbReference>